<reference evidence="14 15" key="1">
    <citation type="journal article" date="2015" name="Genome Biol. Evol.">
        <title>The genome of winter moth (Operophtera brumata) provides a genomic perspective on sexual dimorphism and phenology.</title>
        <authorList>
            <person name="Derks M.F."/>
            <person name="Smit S."/>
            <person name="Salis L."/>
            <person name="Schijlen E."/>
            <person name="Bossers A."/>
            <person name="Mateman C."/>
            <person name="Pijl A.S."/>
            <person name="de Ridder D."/>
            <person name="Groenen M.A."/>
            <person name="Visser M.E."/>
            <person name="Megens H.J."/>
        </authorList>
    </citation>
    <scope>NUCLEOTIDE SEQUENCE [LARGE SCALE GENOMIC DNA]</scope>
    <source>
        <strain evidence="14">WM2013NL</strain>
        <tissue evidence="14">Head and thorax</tissue>
    </source>
</reference>
<evidence type="ECO:0000313" key="14">
    <source>
        <dbReference type="EMBL" id="KOB70375.1"/>
    </source>
</evidence>
<dbReference type="PRINTS" id="PR00237">
    <property type="entry name" value="GPCRRHODOPSN"/>
</dbReference>
<feature type="transmembrane region" description="Helical" evidence="12">
    <location>
        <begin position="50"/>
        <end position="72"/>
    </location>
</feature>
<feature type="non-terminal residue" evidence="14">
    <location>
        <position position="508"/>
    </location>
</feature>
<feature type="transmembrane region" description="Helical" evidence="12">
    <location>
        <begin position="376"/>
        <end position="401"/>
    </location>
</feature>
<dbReference type="AlphaFoldDB" id="A0A0L7L4N5"/>
<keyword evidence="5 12" id="KW-1133">Transmembrane helix</keyword>
<evidence type="ECO:0000256" key="2">
    <source>
        <dbReference type="ARBA" id="ARBA00010663"/>
    </source>
</evidence>
<dbReference type="PROSITE" id="PS50262">
    <property type="entry name" value="G_PROTEIN_RECEP_F1_2"/>
    <property type="match status" value="2"/>
</dbReference>
<feature type="transmembrane region" description="Helical" evidence="12">
    <location>
        <begin position="341"/>
        <end position="364"/>
    </location>
</feature>
<feature type="transmembrane region" description="Helical" evidence="12">
    <location>
        <begin position="12"/>
        <end position="38"/>
    </location>
</feature>
<dbReference type="GO" id="GO:0004930">
    <property type="term" value="F:G protein-coupled receptor activity"/>
    <property type="evidence" value="ECO:0007669"/>
    <property type="project" value="UniProtKB-KW"/>
</dbReference>
<dbReference type="EMBL" id="JTDY01002982">
    <property type="protein sequence ID" value="KOB70375.1"/>
    <property type="molecule type" value="Genomic_DNA"/>
</dbReference>
<dbReference type="Gene3D" id="1.20.1070.10">
    <property type="entry name" value="Rhodopsin 7-helix transmembrane proteins"/>
    <property type="match status" value="2"/>
</dbReference>
<evidence type="ECO:0000256" key="3">
    <source>
        <dbReference type="ARBA" id="ARBA00022475"/>
    </source>
</evidence>
<accession>A0A0L7L4N5</accession>
<keyword evidence="3" id="KW-1003">Cell membrane</keyword>
<feature type="transmembrane region" description="Helical" evidence="12">
    <location>
        <begin position="413"/>
        <end position="437"/>
    </location>
</feature>
<evidence type="ECO:0000256" key="1">
    <source>
        <dbReference type="ARBA" id="ARBA00004651"/>
    </source>
</evidence>
<dbReference type="PROSITE" id="PS00237">
    <property type="entry name" value="G_PROTEIN_RECEP_F1_1"/>
    <property type="match status" value="2"/>
</dbReference>
<dbReference type="InterPro" id="IPR017452">
    <property type="entry name" value="GPCR_Rhodpsn_7TM"/>
</dbReference>
<dbReference type="InterPro" id="IPR000276">
    <property type="entry name" value="GPCR_Rhodpsn"/>
</dbReference>
<feature type="transmembrane region" description="Helical" evidence="12">
    <location>
        <begin position="93"/>
        <end position="113"/>
    </location>
</feature>
<keyword evidence="15" id="KW-1185">Reference proteome</keyword>
<feature type="transmembrane region" description="Helical" evidence="12">
    <location>
        <begin position="142"/>
        <end position="166"/>
    </location>
</feature>
<dbReference type="GO" id="GO:0005886">
    <property type="term" value="C:plasma membrane"/>
    <property type="evidence" value="ECO:0007669"/>
    <property type="project" value="UniProtKB-SubCell"/>
</dbReference>
<comment type="subcellular location">
    <subcellularLocation>
        <location evidence="1">Cell membrane</location>
        <topology evidence="1">Multi-pass membrane protein</topology>
    </subcellularLocation>
</comment>
<protein>
    <submittedName>
        <fullName evidence="14">G-protein coupled receptor</fullName>
    </submittedName>
</protein>
<organism evidence="14 15">
    <name type="scientific">Operophtera brumata</name>
    <name type="common">Winter moth</name>
    <name type="synonym">Phalaena brumata</name>
    <dbReference type="NCBI Taxonomy" id="104452"/>
    <lineage>
        <taxon>Eukaryota</taxon>
        <taxon>Metazoa</taxon>
        <taxon>Ecdysozoa</taxon>
        <taxon>Arthropoda</taxon>
        <taxon>Hexapoda</taxon>
        <taxon>Insecta</taxon>
        <taxon>Pterygota</taxon>
        <taxon>Neoptera</taxon>
        <taxon>Endopterygota</taxon>
        <taxon>Lepidoptera</taxon>
        <taxon>Glossata</taxon>
        <taxon>Ditrysia</taxon>
        <taxon>Geometroidea</taxon>
        <taxon>Geometridae</taxon>
        <taxon>Larentiinae</taxon>
        <taxon>Operophtera</taxon>
    </lineage>
</organism>
<dbReference type="Pfam" id="PF00001">
    <property type="entry name" value="7tm_1"/>
    <property type="match status" value="2"/>
</dbReference>
<evidence type="ECO:0000256" key="5">
    <source>
        <dbReference type="ARBA" id="ARBA00022989"/>
    </source>
</evidence>
<keyword evidence="9 10" id="KW-0807">Transducer</keyword>
<evidence type="ECO:0000256" key="8">
    <source>
        <dbReference type="ARBA" id="ARBA00023170"/>
    </source>
</evidence>
<evidence type="ECO:0000256" key="7">
    <source>
        <dbReference type="ARBA" id="ARBA00023136"/>
    </source>
</evidence>
<evidence type="ECO:0000256" key="10">
    <source>
        <dbReference type="RuleBase" id="RU000688"/>
    </source>
</evidence>
<feature type="compositionally biased region" description="Polar residues" evidence="11">
    <location>
        <begin position="173"/>
        <end position="207"/>
    </location>
</feature>
<evidence type="ECO:0000256" key="9">
    <source>
        <dbReference type="ARBA" id="ARBA00023224"/>
    </source>
</evidence>
<dbReference type="PANTHER" id="PTHR24228">
    <property type="entry name" value="B2 BRADYKININ RECEPTOR/ANGIOTENSIN II RECEPTOR"/>
    <property type="match status" value="1"/>
</dbReference>
<keyword evidence="7 12" id="KW-0472">Membrane</keyword>
<keyword evidence="8 10" id="KW-0675">Receptor</keyword>
<keyword evidence="4 10" id="KW-0812">Transmembrane</keyword>
<feature type="transmembrane region" description="Helical" evidence="12">
    <location>
        <begin position="250"/>
        <end position="270"/>
    </location>
</feature>
<evidence type="ECO:0000256" key="6">
    <source>
        <dbReference type="ARBA" id="ARBA00023040"/>
    </source>
</evidence>
<feature type="domain" description="G-protein coupled receptors family 1 profile" evidence="13">
    <location>
        <begin position="336"/>
        <end position="434"/>
    </location>
</feature>
<evidence type="ECO:0000256" key="11">
    <source>
        <dbReference type="SAM" id="MobiDB-lite"/>
    </source>
</evidence>
<dbReference type="STRING" id="104452.A0A0L7L4N5"/>
<evidence type="ECO:0000313" key="15">
    <source>
        <dbReference type="Proteomes" id="UP000037510"/>
    </source>
</evidence>
<dbReference type="PANTHER" id="PTHR24228:SF74">
    <property type="entry name" value="G-PROTEIN COUPLED RECEPTORS FAMILY 1 PROFILE DOMAIN-CONTAINING PROTEIN"/>
    <property type="match status" value="1"/>
</dbReference>
<proteinExistence type="inferred from homology"/>
<evidence type="ECO:0000256" key="4">
    <source>
        <dbReference type="ARBA" id="ARBA00022692"/>
    </source>
</evidence>
<feature type="region of interest" description="Disordered" evidence="11">
    <location>
        <begin position="173"/>
        <end position="209"/>
    </location>
</feature>
<comment type="similarity">
    <text evidence="2 10">Belongs to the G-protein coupled receptor 1 family.</text>
</comment>
<keyword evidence="6 10" id="KW-0297">G-protein coupled receptor</keyword>
<gene>
    <name evidence="14" type="ORF">OBRU01_15379</name>
</gene>
<comment type="caution">
    <text evidence="14">The sequence shown here is derived from an EMBL/GenBank/DDBJ whole genome shotgun (WGS) entry which is preliminary data.</text>
</comment>
<feature type="domain" description="G-protein coupled receptors family 1 profile" evidence="13">
    <location>
        <begin position="1"/>
        <end position="303"/>
    </location>
</feature>
<evidence type="ECO:0000259" key="13">
    <source>
        <dbReference type="PROSITE" id="PS50262"/>
    </source>
</evidence>
<dbReference type="Proteomes" id="UP000037510">
    <property type="component" value="Unassembled WGS sequence"/>
</dbReference>
<name>A0A0L7L4N5_OPEBR</name>
<dbReference type="SUPFAM" id="SSF81321">
    <property type="entry name" value="Family A G protein-coupled receptor-like"/>
    <property type="match status" value="2"/>
</dbReference>
<evidence type="ECO:0000256" key="12">
    <source>
        <dbReference type="SAM" id="Phobius"/>
    </source>
</evidence>
<sequence>MTEVTQVRNATAIFIINLSVSDLLFACTIFPVAISLFLKQSWSAGRAMCWLLAATDYGLAGASVFTIVAITINRYVMVSHPIHYLKMYQRRNIIIMIVAIWVGAISMVIPMVFEIWGRFSLDPKVGFCTIIRDQNGNTPNTLLIVMGFVFPFSFIVVCYSRIMYIVKKSTSKSTSRPLTSNVQSDSTSRNQDISTREPTSSGNIQEENNCDDVESNSRAVISKFKKSFKGTFRVKQRRMSSLPTRRDKRLQTMIMAIMISFFMCHLPILIAKTASNTFWEGPYGNMMSCMLLYLTTCSNPQSDVNNGTWNACYKGLDQYGSDEELASVSLFLDFPDVLLKFTAACCIIFMIVGIPGNIITIVALSKYRKSWSVGRAMCWLFAAIKSTLTGTSMYTIMAITINRYVMVLYQTRNLIIMIIAIWVCAIGIVLPILFEIWGRFSLDPKKETKTVQSPNKARQETTDNDYGYYGIVFCVPPSNPDCQDSEQRVLGGTLWDHDGLHATLYDDM</sequence>